<evidence type="ECO:0000256" key="1">
    <source>
        <dbReference type="SAM" id="SignalP"/>
    </source>
</evidence>
<proteinExistence type="predicted"/>
<feature type="signal peptide" evidence="1">
    <location>
        <begin position="1"/>
        <end position="24"/>
    </location>
</feature>
<name>A0A560EUB3_9PROT</name>
<dbReference type="RefSeq" id="WP_145753157.1">
    <property type="nucleotide sequence ID" value="NZ_VITN01000022.1"/>
</dbReference>
<dbReference type="OrthoDB" id="7357075at2"/>
<dbReference type="Proteomes" id="UP000319859">
    <property type="component" value="Unassembled WGS sequence"/>
</dbReference>
<evidence type="ECO:0000313" key="2">
    <source>
        <dbReference type="EMBL" id="TWB12971.1"/>
    </source>
</evidence>
<protein>
    <submittedName>
        <fullName evidence="2">Uncharacterized protein</fullName>
    </submittedName>
</protein>
<accession>A0A560EUB3</accession>
<gene>
    <name evidence="2" type="ORF">FBZ89_12272</name>
</gene>
<organism evidence="2 3">
    <name type="scientific">Nitrospirillum amazonense</name>
    <dbReference type="NCBI Taxonomy" id="28077"/>
    <lineage>
        <taxon>Bacteria</taxon>
        <taxon>Pseudomonadati</taxon>
        <taxon>Pseudomonadota</taxon>
        <taxon>Alphaproteobacteria</taxon>
        <taxon>Rhodospirillales</taxon>
        <taxon>Azospirillaceae</taxon>
        <taxon>Nitrospirillum</taxon>
    </lineage>
</organism>
<dbReference type="AlphaFoldDB" id="A0A560EUB3"/>
<feature type="chain" id="PRO_5022061569" evidence="1">
    <location>
        <begin position="25"/>
        <end position="157"/>
    </location>
</feature>
<keyword evidence="1" id="KW-0732">Signal</keyword>
<sequence length="157" mass="16255">MMIFSKGRAFACAAALLLPVAAQAAPQRHLPVVCPYQPVEPASGKVRADVLTLDLGPATGGEAKSWKGPLTISQQDGTTCTADAAVAPIEGTLYSDGQHLLVTTSAGGSRKLVVLSTTSCQPLWKSGSFTGAVYLKDGQLYTGKTANKLNPDCLPLP</sequence>
<evidence type="ECO:0000313" key="3">
    <source>
        <dbReference type="Proteomes" id="UP000319859"/>
    </source>
</evidence>
<comment type="caution">
    <text evidence="2">The sequence shown here is derived from an EMBL/GenBank/DDBJ whole genome shotgun (WGS) entry which is preliminary data.</text>
</comment>
<reference evidence="2 3" key="1">
    <citation type="submission" date="2019-06" db="EMBL/GenBank/DDBJ databases">
        <title>Genomic Encyclopedia of Type Strains, Phase IV (KMG-V): Genome sequencing to study the core and pangenomes of soil and plant-associated prokaryotes.</title>
        <authorList>
            <person name="Whitman W."/>
        </authorList>
    </citation>
    <scope>NUCLEOTIDE SEQUENCE [LARGE SCALE GENOMIC DNA]</scope>
    <source>
        <strain evidence="2 3">BR 11880</strain>
    </source>
</reference>
<dbReference type="EMBL" id="VITN01000022">
    <property type="protein sequence ID" value="TWB12971.1"/>
    <property type="molecule type" value="Genomic_DNA"/>
</dbReference>